<evidence type="ECO:0000256" key="5">
    <source>
        <dbReference type="SAM" id="Coils"/>
    </source>
</evidence>
<dbReference type="OMA" id="IYMNKAD"/>
<dbReference type="STRING" id="13735.ENSPSIP00000003885"/>
<evidence type="ECO:0000256" key="6">
    <source>
        <dbReference type="SAM" id="MobiDB-lite"/>
    </source>
</evidence>
<dbReference type="SUPFAM" id="SSF46579">
    <property type="entry name" value="Prefoldin"/>
    <property type="match status" value="1"/>
</dbReference>
<dbReference type="HOGENOM" id="CLU_012560_6_1_1"/>
<dbReference type="FunFam" id="1.20.5.170:FF:000004">
    <property type="entry name" value="Keratin, type II cytoskeletal 5"/>
    <property type="match status" value="1"/>
</dbReference>
<dbReference type="Gene3D" id="1.20.5.170">
    <property type="match status" value="1"/>
</dbReference>
<dbReference type="SUPFAM" id="SSF64593">
    <property type="entry name" value="Intermediate filament protein, coiled coil region"/>
    <property type="match status" value="3"/>
</dbReference>
<feature type="coiled-coil region" evidence="5">
    <location>
        <begin position="187"/>
        <end position="256"/>
    </location>
</feature>
<evidence type="ECO:0000313" key="8">
    <source>
        <dbReference type="Ensembl" id="ENSPSIP00000003885.1"/>
    </source>
</evidence>
<evidence type="ECO:0000256" key="1">
    <source>
        <dbReference type="ARBA" id="ARBA00022754"/>
    </source>
</evidence>
<dbReference type="Proteomes" id="UP000007267">
    <property type="component" value="Unassembled WGS sequence"/>
</dbReference>
<dbReference type="Gene3D" id="1.20.5.1160">
    <property type="entry name" value="Vasodilator-stimulated phosphoprotein"/>
    <property type="match status" value="1"/>
</dbReference>
<dbReference type="InterPro" id="IPR018039">
    <property type="entry name" value="IF_conserved"/>
</dbReference>
<dbReference type="FunFam" id="1.20.5.500:FF:000001">
    <property type="entry name" value="Type II keratin 23"/>
    <property type="match status" value="1"/>
</dbReference>
<dbReference type="InterPro" id="IPR003054">
    <property type="entry name" value="Keratin_II"/>
</dbReference>
<dbReference type="InterPro" id="IPR032444">
    <property type="entry name" value="Keratin_2_head"/>
</dbReference>
<reference evidence="8" key="3">
    <citation type="submission" date="2025-08" db="UniProtKB">
        <authorList>
            <consortium name="Ensembl"/>
        </authorList>
    </citation>
    <scope>IDENTIFICATION</scope>
</reference>
<name>K7F775_PELSI</name>
<feature type="coiled-coil region" evidence="5">
    <location>
        <begin position="329"/>
        <end position="409"/>
    </location>
</feature>
<dbReference type="PRINTS" id="PR01276">
    <property type="entry name" value="TYPE2KERATIN"/>
</dbReference>
<dbReference type="FunFam" id="1.20.5.1160:FF:000001">
    <property type="entry name" value="Keratin type II"/>
    <property type="match status" value="1"/>
</dbReference>
<evidence type="ECO:0000259" key="7">
    <source>
        <dbReference type="PROSITE" id="PS51842"/>
    </source>
</evidence>
<reference evidence="9" key="2">
    <citation type="journal article" date="2013" name="Nat. Genet.">
        <title>The draft genomes of soft-shell turtle and green sea turtle yield insights into the development and evolution of the turtle-specific body plan.</title>
        <authorList>
            <person name="Wang Z."/>
            <person name="Pascual-Anaya J."/>
            <person name="Zadissa A."/>
            <person name="Li W."/>
            <person name="Niimura Y."/>
            <person name="Huang Z."/>
            <person name="Li C."/>
            <person name="White S."/>
            <person name="Xiong Z."/>
            <person name="Fang D."/>
            <person name="Wang B."/>
            <person name="Ming Y."/>
            <person name="Chen Y."/>
            <person name="Zheng Y."/>
            <person name="Kuraku S."/>
            <person name="Pignatelli M."/>
            <person name="Herrero J."/>
            <person name="Beal K."/>
            <person name="Nozawa M."/>
            <person name="Li Q."/>
            <person name="Wang J."/>
            <person name="Zhang H."/>
            <person name="Yu L."/>
            <person name="Shigenobu S."/>
            <person name="Wang J."/>
            <person name="Liu J."/>
            <person name="Flicek P."/>
            <person name="Searle S."/>
            <person name="Wang J."/>
            <person name="Kuratani S."/>
            <person name="Yin Y."/>
            <person name="Aken B."/>
            <person name="Zhang G."/>
            <person name="Irie N."/>
        </authorList>
    </citation>
    <scope>NUCLEOTIDE SEQUENCE [LARGE SCALE GENOMIC DNA]</scope>
    <source>
        <strain evidence="9">Daiwa-1</strain>
    </source>
</reference>
<sequence length="526" mass="58004">MSCRSYHVCSGGGGVRSFSSSSAVMPRSVKHYSVSTVSSRGGGSMGYRGLGYFGSRSLSGSASGKSRMAVGYGGAGFGYRAGGSGGPCPPPITPVHVNPHLLQPLKIEIDPNVQSVKYQEKEQIKCLNNKFASFIDKVRFLEQQNKVLETKWNLLREQKCYQSNMEPMFDAYINNMKRQLETLGFDRAKLETDLSNIQDVLEDYKRKYEEECSRRTCAENEFVVLKKDVDCAYMNKAELEARVDSLINEIDFLRCVYEEELACLQASILDTSVVVQMDNSRGLNMDDIIADVKAQYEDIANRSRAEAESWYQSKYEELKVTASKHCDNLHSTKNEIMELNRVIQRLHGELESAKAHRCKLEGAIAEAEERGEMALKDAKCKLTDLEAALMKAKQDLACQLREYQELMNVKLALDIEIATYRKLLEGEESRLCGEGVFPVNVSVCRSQGGLVCESDPCFGGGFTSSSRALLKTGGVVSSGGVCDARFGRGLGDVCAPCVPPIAYSTGSGRSSTVKYVSTTSSCRTKC</sequence>
<dbReference type="SMART" id="SM01391">
    <property type="entry name" value="Filament"/>
    <property type="match status" value="1"/>
</dbReference>
<keyword evidence="2 5" id="KW-0175">Coiled coil</keyword>
<keyword evidence="1 4" id="KW-0403">Intermediate filament</keyword>
<evidence type="ECO:0000313" key="9">
    <source>
        <dbReference type="Proteomes" id="UP000007267"/>
    </source>
</evidence>
<organism evidence="8 9">
    <name type="scientific">Pelodiscus sinensis</name>
    <name type="common">Chinese softshell turtle</name>
    <name type="synonym">Trionyx sinensis</name>
    <dbReference type="NCBI Taxonomy" id="13735"/>
    <lineage>
        <taxon>Eukaryota</taxon>
        <taxon>Metazoa</taxon>
        <taxon>Chordata</taxon>
        <taxon>Craniata</taxon>
        <taxon>Vertebrata</taxon>
        <taxon>Euteleostomi</taxon>
        <taxon>Archelosauria</taxon>
        <taxon>Testudinata</taxon>
        <taxon>Testudines</taxon>
        <taxon>Cryptodira</taxon>
        <taxon>Trionychia</taxon>
        <taxon>Trionychidae</taxon>
        <taxon>Pelodiscus</taxon>
    </lineage>
</organism>
<dbReference type="eggNOG" id="ENOG502QWIE">
    <property type="taxonomic scope" value="Eukaryota"/>
</dbReference>
<dbReference type="GO" id="GO:0045095">
    <property type="term" value="C:keratin filament"/>
    <property type="evidence" value="ECO:0007669"/>
    <property type="project" value="InterPro"/>
</dbReference>
<dbReference type="GO" id="GO:0045109">
    <property type="term" value="P:intermediate filament organization"/>
    <property type="evidence" value="ECO:0007669"/>
    <property type="project" value="TreeGrafter"/>
</dbReference>
<comment type="similarity">
    <text evidence="3 4">Belongs to the intermediate filament family.</text>
</comment>
<evidence type="ECO:0000256" key="2">
    <source>
        <dbReference type="ARBA" id="ARBA00023054"/>
    </source>
</evidence>
<dbReference type="Gene3D" id="1.20.5.500">
    <property type="entry name" value="Single helix bin"/>
    <property type="match status" value="1"/>
</dbReference>
<dbReference type="GO" id="GO:0005615">
    <property type="term" value="C:extracellular space"/>
    <property type="evidence" value="ECO:0007669"/>
    <property type="project" value="TreeGrafter"/>
</dbReference>
<dbReference type="PANTHER" id="PTHR45616">
    <property type="entry name" value="GATA-TYPE DOMAIN-CONTAINING PROTEIN"/>
    <property type="match status" value="1"/>
</dbReference>
<dbReference type="PROSITE" id="PS00226">
    <property type="entry name" value="IF_ROD_1"/>
    <property type="match status" value="1"/>
</dbReference>
<dbReference type="Ensembl" id="ENSPSIT00000003905.1">
    <property type="protein sequence ID" value="ENSPSIP00000003885.1"/>
    <property type="gene ID" value="ENSPSIG00000003673.1"/>
</dbReference>
<dbReference type="PROSITE" id="PS51842">
    <property type="entry name" value="IF_ROD_2"/>
    <property type="match status" value="1"/>
</dbReference>
<dbReference type="GO" id="GO:0030280">
    <property type="term" value="F:structural constituent of skin epidermis"/>
    <property type="evidence" value="ECO:0007669"/>
    <property type="project" value="TreeGrafter"/>
</dbReference>
<dbReference type="PANTHER" id="PTHR45616:SF12">
    <property type="entry name" value="KERATIN, TYPE II CUTICULAR HB2"/>
    <property type="match status" value="1"/>
</dbReference>
<evidence type="ECO:0000256" key="4">
    <source>
        <dbReference type="RuleBase" id="RU000685"/>
    </source>
</evidence>
<reference evidence="9" key="1">
    <citation type="submission" date="2011-10" db="EMBL/GenBank/DDBJ databases">
        <authorList>
            <consortium name="Soft-shell Turtle Genome Consortium"/>
        </authorList>
    </citation>
    <scope>NUCLEOTIDE SEQUENCE [LARGE SCALE GENOMIC DNA]</scope>
    <source>
        <strain evidence="9">Daiwa-1</strain>
    </source>
</reference>
<dbReference type="Pfam" id="PF16208">
    <property type="entry name" value="Keratin_2_head"/>
    <property type="match status" value="1"/>
</dbReference>
<accession>K7F775</accession>
<keyword evidence="9" id="KW-1185">Reference proteome</keyword>
<proteinExistence type="inferred from homology"/>
<dbReference type="AlphaFoldDB" id="K7F775"/>
<reference evidence="8" key="4">
    <citation type="submission" date="2025-09" db="UniProtKB">
        <authorList>
            <consortium name="Ensembl"/>
        </authorList>
    </citation>
    <scope>IDENTIFICATION</scope>
</reference>
<dbReference type="GeneTree" id="ENSGT00940000162738"/>
<feature type="coiled-coil region" evidence="5">
    <location>
        <begin position="124"/>
        <end position="158"/>
    </location>
</feature>
<dbReference type="Pfam" id="PF00038">
    <property type="entry name" value="Filament"/>
    <property type="match status" value="1"/>
</dbReference>
<evidence type="ECO:0000256" key="3">
    <source>
        <dbReference type="ARBA" id="ARBA00061646"/>
    </source>
</evidence>
<dbReference type="GO" id="GO:0031424">
    <property type="term" value="P:keratinization"/>
    <property type="evidence" value="ECO:0007669"/>
    <property type="project" value="TreeGrafter"/>
</dbReference>
<dbReference type="InterPro" id="IPR039008">
    <property type="entry name" value="IF_rod_dom"/>
</dbReference>
<feature type="region of interest" description="Disordered" evidence="6">
    <location>
        <begin position="1"/>
        <end position="20"/>
    </location>
</feature>
<feature type="domain" description="IF rod" evidence="7">
    <location>
        <begin position="120"/>
        <end position="431"/>
    </location>
</feature>
<protein>
    <submittedName>
        <fullName evidence="8">Keratin, type II cytoskeletal cochleal-like</fullName>
    </submittedName>
</protein>
<dbReference type="EMBL" id="AGCU01084203">
    <property type="status" value="NOT_ANNOTATED_CDS"/>
    <property type="molecule type" value="Genomic_DNA"/>
</dbReference>